<dbReference type="RefSeq" id="WP_283760505.1">
    <property type="nucleotide sequence ID" value="NZ_JAQOSQ010000056.1"/>
</dbReference>
<evidence type="ECO:0000313" key="2">
    <source>
        <dbReference type="Proteomes" id="UP001232992"/>
    </source>
</evidence>
<accession>A0ABT7C336</accession>
<organism evidence="1 2">
    <name type="scientific">Roseofilum casamattae BLCC-M143</name>
    <dbReference type="NCBI Taxonomy" id="3022442"/>
    <lineage>
        <taxon>Bacteria</taxon>
        <taxon>Bacillati</taxon>
        <taxon>Cyanobacteriota</taxon>
        <taxon>Cyanophyceae</taxon>
        <taxon>Desertifilales</taxon>
        <taxon>Desertifilaceae</taxon>
        <taxon>Roseofilum</taxon>
        <taxon>Roseofilum casamattae</taxon>
    </lineage>
</organism>
<protein>
    <submittedName>
        <fullName evidence="1">Uncharacterized protein</fullName>
    </submittedName>
</protein>
<name>A0ABT7C336_9CYAN</name>
<sequence length="107" mass="12659">MAMEIDNSKTSTQIQAAAYLHNLQQEHQQELETILRALEKLTNLPTERVEAYFKMLLEHLVQPEETPRFLNQRSRAFYEWVESHREMDLPVLSDRAISRESIYGEEP</sequence>
<evidence type="ECO:0000313" key="1">
    <source>
        <dbReference type="EMBL" id="MDJ1185864.1"/>
    </source>
</evidence>
<proteinExistence type="predicted"/>
<comment type="caution">
    <text evidence="1">The sequence shown here is derived from an EMBL/GenBank/DDBJ whole genome shotgun (WGS) entry which is preliminary data.</text>
</comment>
<dbReference type="Proteomes" id="UP001232992">
    <property type="component" value="Unassembled WGS sequence"/>
</dbReference>
<reference evidence="1 2" key="1">
    <citation type="submission" date="2023-01" db="EMBL/GenBank/DDBJ databases">
        <title>Novel diversity within Roseofilum (Cyanobacteria; Desertifilaceae) from marine benthic mats with descriptions of four novel species.</title>
        <authorList>
            <person name="Wang Y."/>
            <person name="Berthold D.E."/>
            <person name="Hu J."/>
            <person name="Lefler F.W."/>
            <person name="Laughinghouse H.D. IV."/>
        </authorList>
    </citation>
    <scope>NUCLEOTIDE SEQUENCE [LARGE SCALE GENOMIC DNA]</scope>
    <source>
        <strain evidence="1 2">BLCC-M143</strain>
    </source>
</reference>
<dbReference type="EMBL" id="JAQOSQ010000056">
    <property type="protein sequence ID" value="MDJ1185864.1"/>
    <property type="molecule type" value="Genomic_DNA"/>
</dbReference>
<gene>
    <name evidence="1" type="ORF">PMH09_22030</name>
</gene>
<keyword evidence="2" id="KW-1185">Reference proteome</keyword>